<reference evidence="3 4" key="1">
    <citation type="submission" date="2023-07" db="EMBL/GenBank/DDBJ databases">
        <title>Sequencing the genomes of 1000 actinobacteria strains.</title>
        <authorList>
            <person name="Klenk H.-P."/>
        </authorList>
    </citation>
    <scope>NUCLEOTIDE SEQUENCE [LARGE SCALE GENOMIC DNA]</scope>
    <source>
        <strain evidence="3 4">DSM 44709</strain>
    </source>
</reference>
<dbReference type="PANTHER" id="PTHR38730">
    <property type="entry name" value="SLL7028 PROTEIN"/>
    <property type="match status" value="1"/>
</dbReference>
<evidence type="ECO:0000259" key="2">
    <source>
        <dbReference type="Pfam" id="PF13203"/>
    </source>
</evidence>
<keyword evidence="4" id="KW-1185">Reference proteome</keyword>
<organism evidence="3 4">
    <name type="scientific">Catenuloplanes indicus</name>
    <dbReference type="NCBI Taxonomy" id="137267"/>
    <lineage>
        <taxon>Bacteria</taxon>
        <taxon>Bacillati</taxon>
        <taxon>Actinomycetota</taxon>
        <taxon>Actinomycetes</taxon>
        <taxon>Micromonosporales</taxon>
        <taxon>Micromonosporaceae</taxon>
        <taxon>Catenuloplanes</taxon>
    </lineage>
</organism>
<feature type="domain" description="VWA-like" evidence="1">
    <location>
        <begin position="259"/>
        <end position="383"/>
    </location>
</feature>
<name>A0AAE4AYR1_9ACTN</name>
<dbReference type="CDD" id="cd00198">
    <property type="entry name" value="vWFA"/>
    <property type="match status" value="1"/>
</dbReference>
<dbReference type="RefSeq" id="WP_307237711.1">
    <property type="nucleotide sequence ID" value="NZ_JAUSUZ010000001.1"/>
</dbReference>
<gene>
    <name evidence="3" type="ORF">J2S42_001952</name>
</gene>
<dbReference type="InterPro" id="IPR025154">
    <property type="entry name" value="Put_metallopeptidase_dom"/>
</dbReference>
<dbReference type="InterPro" id="IPR018698">
    <property type="entry name" value="VWA-like_dom"/>
</dbReference>
<sequence>MARTKLLAARLRAAGDRPYLAAALYALHVVESVAVPTMGVDRFWRCYVNPAFVDATPVPELAGVWIHEVSHLLRDHHGRAGRLPATVRDDHVRVNLAQDCEINDDLVADGIALPAGHVSPRTFGLADGGLFEEYLPRVPASARPHRCGSGAYGGREPWDLPAGGVGVGATEAQTLRRQAAEAMRAHQRGRGTLPAGWQRWSSQILEPTVDWRQILAGTVRSAVAWASGAVDYTYRRPSRRSTAQRGVVLPGLRRPMPGVAVVVDTSGSMSGADLAAAMAEIAGVLRQVGIGGNRVAVLACDAAVATTQRIARVEDLTLTGGGGTDMRAGITAAAALPLAPDVIIVLTDGDTPWPAEPPPARLIAALVGHRAAPPPSWATVVQVGP</sequence>
<dbReference type="EMBL" id="JAUSUZ010000001">
    <property type="protein sequence ID" value="MDQ0365283.1"/>
    <property type="molecule type" value="Genomic_DNA"/>
</dbReference>
<evidence type="ECO:0000313" key="3">
    <source>
        <dbReference type="EMBL" id="MDQ0365283.1"/>
    </source>
</evidence>
<comment type="caution">
    <text evidence="3">The sequence shown here is derived from an EMBL/GenBank/DDBJ whole genome shotgun (WGS) entry which is preliminary data.</text>
</comment>
<evidence type="ECO:0000259" key="1">
    <source>
        <dbReference type="Pfam" id="PF09967"/>
    </source>
</evidence>
<dbReference type="SUPFAM" id="SSF53300">
    <property type="entry name" value="vWA-like"/>
    <property type="match status" value="1"/>
</dbReference>
<dbReference type="PANTHER" id="PTHR38730:SF1">
    <property type="entry name" value="SLL7028 PROTEIN"/>
    <property type="match status" value="1"/>
</dbReference>
<evidence type="ECO:0000313" key="4">
    <source>
        <dbReference type="Proteomes" id="UP001240236"/>
    </source>
</evidence>
<accession>A0AAE4AYR1</accession>
<dbReference type="Proteomes" id="UP001240236">
    <property type="component" value="Unassembled WGS sequence"/>
</dbReference>
<dbReference type="Pfam" id="PF13203">
    <property type="entry name" value="DUF2201_N"/>
    <property type="match status" value="1"/>
</dbReference>
<dbReference type="Gene3D" id="3.40.50.410">
    <property type="entry name" value="von Willebrand factor, type A domain"/>
    <property type="match status" value="1"/>
</dbReference>
<dbReference type="Pfam" id="PF09967">
    <property type="entry name" value="DUF2201"/>
    <property type="match status" value="1"/>
</dbReference>
<proteinExistence type="predicted"/>
<dbReference type="AlphaFoldDB" id="A0AAE4AYR1"/>
<protein>
    <submittedName>
        <fullName evidence="3">Metal-dependent peptidase</fullName>
    </submittedName>
</protein>
<feature type="domain" description="Putative metallopeptidase" evidence="2">
    <location>
        <begin position="4"/>
        <end position="252"/>
    </location>
</feature>
<dbReference type="InterPro" id="IPR036465">
    <property type="entry name" value="vWFA_dom_sf"/>
</dbReference>